<keyword evidence="2" id="KW-1185">Reference proteome</keyword>
<gene>
    <name evidence="1" type="ORF">CNYM01_07359</name>
</gene>
<dbReference type="EMBL" id="JEMN01000993">
    <property type="protein sequence ID" value="KXH52970.1"/>
    <property type="molecule type" value="Genomic_DNA"/>
</dbReference>
<reference evidence="1 2" key="1">
    <citation type="submission" date="2014-02" db="EMBL/GenBank/DDBJ databases">
        <title>The genome sequence of Colletotrichum nymphaeae SA-01.</title>
        <authorList>
            <person name="Baroncelli R."/>
            <person name="Thon M.R."/>
        </authorList>
    </citation>
    <scope>NUCLEOTIDE SEQUENCE [LARGE SCALE GENOMIC DNA]</scope>
    <source>
        <strain evidence="1 2">SA-01</strain>
    </source>
</reference>
<comment type="caution">
    <text evidence="1">The sequence shown here is derived from an EMBL/GenBank/DDBJ whole genome shotgun (WGS) entry which is preliminary data.</text>
</comment>
<evidence type="ECO:0000313" key="2">
    <source>
        <dbReference type="Proteomes" id="UP000070054"/>
    </source>
</evidence>
<protein>
    <recommendedName>
        <fullName evidence="3">Fungal N-terminal domain-containing protein</fullName>
    </recommendedName>
</protein>
<evidence type="ECO:0008006" key="3">
    <source>
        <dbReference type="Google" id="ProtNLM"/>
    </source>
</evidence>
<evidence type="ECO:0000313" key="1">
    <source>
        <dbReference type="EMBL" id="KXH52970.1"/>
    </source>
</evidence>
<proteinExistence type="predicted"/>
<accession>A0A135TXV4</accession>
<dbReference type="Proteomes" id="UP000070054">
    <property type="component" value="Unassembled WGS sequence"/>
</dbReference>
<name>A0A135TXV4_9PEZI</name>
<dbReference type="AlphaFoldDB" id="A0A135TXV4"/>
<organism evidence="1 2">
    <name type="scientific">Colletotrichum nymphaeae SA-01</name>
    <dbReference type="NCBI Taxonomy" id="1460502"/>
    <lineage>
        <taxon>Eukaryota</taxon>
        <taxon>Fungi</taxon>
        <taxon>Dikarya</taxon>
        <taxon>Ascomycota</taxon>
        <taxon>Pezizomycotina</taxon>
        <taxon>Sordariomycetes</taxon>
        <taxon>Hypocreomycetidae</taxon>
        <taxon>Glomerellales</taxon>
        <taxon>Glomerellaceae</taxon>
        <taxon>Colletotrichum</taxon>
        <taxon>Colletotrichum acutatum species complex</taxon>
    </lineage>
</organism>
<sequence length="345" mass="40052">MEVAGLVVERLTGWLDNIIQTIAILHPLLKSVDAGGQPLHAQHIEGLEDILTRCRQALVILNERLSEKNFIKKFVIQETKQYLDQIGKSMDEVRNTLGELGQAVKNVRDDSRSTAEVIHGHFQHHAKAENRQIHLDWISTQTFVLEQTDFLNMRYEGTGTWFLESQRFKTWLFIAGSKKRCRILFCLVLAAKFGRRKVYEMLLKKEFSIGYQVPLQLDCFARGMLEQQSVWGRICSLCCWPTIPKAYFEVCNDCKVIVCLTCRRRGNHLMQPCEPPQEHHSMQGKTMRNGPDERRTLKTKYKNFSNVITWHRNDHTGNLTSGSEGYALDWVFEGYELMKKVQYEL</sequence>